<dbReference type="Gene3D" id="3.40.630.30">
    <property type="match status" value="1"/>
</dbReference>
<dbReference type="InterPro" id="IPR000182">
    <property type="entry name" value="GNAT_dom"/>
</dbReference>
<reference evidence="3" key="1">
    <citation type="journal article" date="2019" name="Int. J. Syst. Evol. Microbiol.">
        <title>The Global Catalogue of Microorganisms (GCM) 10K type strain sequencing project: providing services to taxonomists for standard genome sequencing and annotation.</title>
        <authorList>
            <consortium name="The Broad Institute Genomics Platform"/>
            <consortium name="The Broad Institute Genome Sequencing Center for Infectious Disease"/>
            <person name="Wu L."/>
            <person name="Ma J."/>
        </authorList>
    </citation>
    <scope>NUCLEOTIDE SEQUENCE [LARGE SCALE GENOMIC DNA]</scope>
    <source>
        <strain evidence="3">JCM 15974</strain>
    </source>
</reference>
<dbReference type="CDD" id="cd04301">
    <property type="entry name" value="NAT_SF"/>
    <property type="match status" value="1"/>
</dbReference>
<evidence type="ECO:0000313" key="3">
    <source>
        <dbReference type="Proteomes" id="UP001501758"/>
    </source>
</evidence>
<protein>
    <recommendedName>
        <fullName evidence="1">N-acetyltransferase domain-containing protein</fullName>
    </recommendedName>
</protein>
<proteinExistence type="predicted"/>
<evidence type="ECO:0000259" key="1">
    <source>
        <dbReference type="PROSITE" id="PS51186"/>
    </source>
</evidence>
<feature type="domain" description="N-acetyltransferase" evidence="1">
    <location>
        <begin position="5"/>
        <end position="172"/>
    </location>
</feature>
<gene>
    <name evidence="2" type="ORF">GCM10009430_08410</name>
</gene>
<sequence length="172" mass="20109">MKYEILFRKAQKEDALQLSILFKQVYMKTYAVEGITHEFANFVSQKFSVEAIKNTIEKENSMIVATYKDNPVGVAEIVYDSTCPIRNIVYPELGKLYVLDWFFGKGIGNGLITSVETELKNKGYNEYWLWVYIKNNRAISFYEKQQFVVIGNAFFDMEMHSYENKVMQKVIT</sequence>
<accession>A0ABP3TRT4</accession>
<dbReference type="Proteomes" id="UP001501758">
    <property type="component" value="Unassembled WGS sequence"/>
</dbReference>
<name>A0ABP3TRT4_9FLAO</name>
<comment type="caution">
    <text evidence="2">The sequence shown here is derived from an EMBL/GenBank/DDBJ whole genome shotgun (WGS) entry which is preliminary data.</text>
</comment>
<organism evidence="2 3">
    <name type="scientific">Aquimarina litoralis</name>
    <dbReference type="NCBI Taxonomy" id="584605"/>
    <lineage>
        <taxon>Bacteria</taxon>
        <taxon>Pseudomonadati</taxon>
        <taxon>Bacteroidota</taxon>
        <taxon>Flavobacteriia</taxon>
        <taxon>Flavobacteriales</taxon>
        <taxon>Flavobacteriaceae</taxon>
        <taxon>Aquimarina</taxon>
    </lineage>
</organism>
<dbReference type="EMBL" id="BAAAGE010000001">
    <property type="protein sequence ID" value="GAA0714788.1"/>
    <property type="molecule type" value="Genomic_DNA"/>
</dbReference>
<dbReference type="RefSeq" id="WP_343910792.1">
    <property type="nucleotide sequence ID" value="NZ_BAAAGE010000001.1"/>
</dbReference>
<keyword evidence="3" id="KW-1185">Reference proteome</keyword>
<evidence type="ECO:0000313" key="2">
    <source>
        <dbReference type="EMBL" id="GAA0714788.1"/>
    </source>
</evidence>
<dbReference type="SUPFAM" id="SSF55729">
    <property type="entry name" value="Acyl-CoA N-acyltransferases (Nat)"/>
    <property type="match status" value="1"/>
</dbReference>
<dbReference type="InterPro" id="IPR016181">
    <property type="entry name" value="Acyl_CoA_acyltransferase"/>
</dbReference>
<dbReference type="Pfam" id="PF13673">
    <property type="entry name" value="Acetyltransf_10"/>
    <property type="match status" value="1"/>
</dbReference>
<dbReference type="PROSITE" id="PS51186">
    <property type="entry name" value="GNAT"/>
    <property type="match status" value="1"/>
</dbReference>